<sequence>MARTDYVTIDATAAGGVNFNTYIAEYFAALVNGSTAFYGGTPDSAFGGTYYLNGSQVLVSYDDAETEEASPASVLLQGADLAYDFIHNGPAFGHGISGSVDQIVFGDWVEGTTGEEGTGPEGEVTGLAAALTISGLDVSAEPGAGADAETNATYALYSAAQDGDADAIMALLSGYSLNFEGGEAADRFTGGDLQDQAHGGAGDDALLGGGAKDWLYGEEGEDVLRGNAWRDRLYGGEGDDRLYGGKGADRLYGGDGDDWMKGGRGPDRFVFVEGSGDDVVADFDASQGDRVVFSRVDVGGFAALRALMEDTDDGVLIALTDERSVLLEGTVAADLEASDFGFL</sequence>
<dbReference type="PANTHER" id="PTHR38340:SF1">
    <property type="entry name" value="S-LAYER PROTEIN"/>
    <property type="match status" value="1"/>
</dbReference>
<evidence type="ECO:0000313" key="3">
    <source>
        <dbReference type="EMBL" id="SFI25402.1"/>
    </source>
</evidence>
<keyword evidence="4" id="KW-1185">Reference proteome</keyword>
<evidence type="ECO:0000256" key="1">
    <source>
        <dbReference type="ARBA" id="ARBA00004613"/>
    </source>
</evidence>
<evidence type="ECO:0000256" key="2">
    <source>
        <dbReference type="ARBA" id="ARBA00022525"/>
    </source>
</evidence>
<name>A0A1I3GQ08_9RHOB</name>
<dbReference type="InterPro" id="IPR036912">
    <property type="entry name" value="HasA_haem-bd_sf"/>
</dbReference>
<dbReference type="SUPFAM" id="SSF51120">
    <property type="entry name" value="beta-Roll"/>
    <property type="match status" value="1"/>
</dbReference>
<dbReference type="Proteomes" id="UP000199377">
    <property type="component" value="Unassembled WGS sequence"/>
</dbReference>
<reference evidence="3 4" key="1">
    <citation type="submission" date="2016-10" db="EMBL/GenBank/DDBJ databases">
        <authorList>
            <person name="de Groot N.N."/>
        </authorList>
    </citation>
    <scope>NUCLEOTIDE SEQUENCE [LARGE SCALE GENOMIC DNA]</scope>
    <source>
        <strain evidence="3 4">CGMCC 1.11030</strain>
    </source>
</reference>
<dbReference type="GO" id="GO:0005509">
    <property type="term" value="F:calcium ion binding"/>
    <property type="evidence" value="ECO:0007669"/>
    <property type="project" value="InterPro"/>
</dbReference>
<dbReference type="STRING" id="1114924.SAMN05216258_105276"/>
<dbReference type="InterPro" id="IPR001343">
    <property type="entry name" value="Hemolysn_Ca-bd"/>
</dbReference>
<dbReference type="InterPro" id="IPR011049">
    <property type="entry name" value="Serralysin-like_metalloprot_C"/>
</dbReference>
<organism evidence="3 4">
    <name type="scientific">Albimonas pacifica</name>
    <dbReference type="NCBI Taxonomy" id="1114924"/>
    <lineage>
        <taxon>Bacteria</taxon>
        <taxon>Pseudomonadati</taxon>
        <taxon>Pseudomonadota</taxon>
        <taxon>Alphaproteobacteria</taxon>
        <taxon>Rhodobacterales</taxon>
        <taxon>Paracoccaceae</taxon>
        <taxon>Albimonas</taxon>
    </lineage>
</organism>
<gene>
    <name evidence="3" type="ORF">SAMN05216258_105276</name>
</gene>
<dbReference type="InterPro" id="IPR050557">
    <property type="entry name" value="RTX_toxin/Mannuronan_C5-epim"/>
</dbReference>
<dbReference type="Gene3D" id="3.30.1500.10">
    <property type="entry name" value="Haem-binding HasA"/>
    <property type="match status" value="1"/>
</dbReference>
<evidence type="ECO:0000313" key="4">
    <source>
        <dbReference type="Proteomes" id="UP000199377"/>
    </source>
</evidence>
<dbReference type="PRINTS" id="PR00313">
    <property type="entry name" value="CABNDNGRPT"/>
</dbReference>
<dbReference type="GO" id="GO:0005576">
    <property type="term" value="C:extracellular region"/>
    <property type="evidence" value="ECO:0007669"/>
    <property type="project" value="UniProtKB-SubCell"/>
</dbReference>
<dbReference type="PANTHER" id="PTHR38340">
    <property type="entry name" value="S-LAYER PROTEIN"/>
    <property type="match status" value="1"/>
</dbReference>
<protein>
    <submittedName>
        <fullName evidence="3">Hemolysin-type calcium-binding repeat-containing protein</fullName>
    </submittedName>
</protein>
<keyword evidence="2" id="KW-0964">Secreted</keyword>
<proteinExistence type="predicted"/>
<dbReference type="OrthoDB" id="733404at2"/>
<dbReference type="EMBL" id="FOQH01000005">
    <property type="protein sequence ID" value="SFI25402.1"/>
    <property type="molecule type" value="Genomic_DNA"/>
</dbReference>
<comment type="subcellular location">
    <subcellularLocation>
        <location evidence="1">Secreted</location>
    </subcellularLocation>
</comment>
<dbReference type="InterPro" id="IPR018511">
    <property type="entry name" value="Hemolysin-typ_Ca-bd_CS"/>
</dbReference>
<dbReference type="Pfam" id="PF00353">
    <property type="entry name" value="HemolysinCabind"/>
    <property type="match status" value="2"/>
</dbReference>
<dbReference type="Gene3D" id="2.150.10.10">
    <property type="entry name" value="Serralysin-like metalloprotease, C-terminal"/>
    <property type="match status" value="1"/>
</dbReference>
<accession>A0A1I3GQ08</accession>
<dbReference type="RefSeq" id="WP_092860103.1">
    <property type="nucleotide sequence ID" value="NZ_FOQH01000005.1"/>
</dbReference>
<dbReference type="AlphaFoldDB" id="A0A1I3GQ08"/>
<dbReference type="PROSITE" id="PS00330">
    <property type="entry name" value="HEMOLYSIN_CALCIUM"/>
    <property type="match status" value="1"/>
</dbReference>